<name>A0A6B9FCH5_9EURY</name>
<sequence length="239" mass="24565">MTERRWDTWWSNYFLALGILSVVVAGYLGWTLSQQPRMGGMGSVIGVVLALFGVTALLNVGIGLWIRRGSAYAWYVGMGLLALSVLGSLGGGGEAMGGVAVSGIGLVLGYLARDDLLESKTVTEDASSTPAESTGAGGGRDPDRRPNREGETAPRDRPASTADDAAGARRNAGSASGSPEPAAETGAEAGTAQSMDAERPSSAASPESGSEDGTKFCPYCGEEIPDRADHCPYCSSSIP</sequence>
<feature type="transmembrane region" description="Helical" evidence="2">
    <location>
        <begin position="72"/>
        <end position="89"/>
    </location>
</feature>
<feature type="transmembrane region" description="Helical" evidence="2">
    <location>
        <begin position="95"/>
        <end position="112"/>
    </location>
</feature>
<keyword evidence="4" id="KW-1185">Reference proteome</keyword>
<keyword evidence="2" id="KW-0812">Transmembrane</keyword>
<feature type="transmembrane region" description="Helical" evidence="2">
    <location>
        <begin position="12"/>
        <end position="32"/>
    </location>
</feature>
<protein>
    <submittedName>
        <fullName evidence="3">Uncharacterized protein</fullName>
    </submittedName>
</protein>
<keyword evidence="2" id="KW-0472">Membrane</keyword>
<evidence type="ECO:0000313" key="3">
    <source>
        <dbReference type="EMBL" id="QGX96191.1"/>
    </source>
</evidence>
<dbReference type="EMBL" id="CP034345">
    <property type="protein sequence ID" value="QGX96191.1"/>
    <property type="molecule type" value="Genomic_DNA"/>
</dbReference>
<keyword evidence="2" id="KW-1133">Transmembrane helix</keyword>
<feature type="region of interest" description="Disordered" evidence="1">
    <location>
        <begin position="121"/>
        <end position="239"/>
    </location>
</feature>
<organism evidence="3 4">
    <name type="scientific">Haloplanus rallus</name>
    <dbReference type="NCBI Taxonomy" id="1816183"/>
    <lineage>
        <taxon>Archaea</taxon>
        <taxon>Methanobacteriati</taxon>
        <taxon>Methanobacteriota</taxon>
        <taxon>Stenosarchaea group</taxon>
        <taxon>Halobacteria</taxon>
        <taxon>Halobacteriales</taxon>
        <taxon>Haloferacaceae</taxon>
        <taxon>Haloplanus</taxon>
    </lineage>
</organism>
<evidence type="ECO:0000256" key="2">
    <source>
        <dbReference type="SAM" id="Phobius"/>
    </source>
</evidence>
<feature type="transmembrane region" description="Helical" evidence="2">
    <location>
        <begin position="44"/>
        <end position="65"/>
    </location>
</feature>
<feature type="compositionally biased region" description="Basic and acidic residues" evidence="1">
    <location>
        <begin position="140"/>
        <end position="158"/>
    </location>
</feature>
<dbReference type="RefSeq" id="WP_157690655.1">
    <property type="nucleotide sequence ID" value="NZ_CP034345.1"/>
</dbReference>
<accession>A0A6B9FCH5</accession>
<dbReference type="AlphaFoldDB" id="A0A6B9FCH5"/>
<reference evidence="3 4" key="1">
    <citation type="submission" date="2018-12" db="EMBL/GenBank/DDBJ databases">
        <title>Complete genome sequence of Haloplanus rallus MBLA0036.</title>
        <authorList>
            <person name="Nam Y.-d."/>
            <person name="Kang J."/>
            <person name="Chung W.-H."/>
            <person name="Park Y.S."/>
        </authorList>
    </citation>
    <scope>NUCLEOTIDE SEQUENCE [LARGE SCALE GENOMIC DNA]</scope>
    <source>
        <strain evidence="3 4">MBLA0036</strain>
    </source>
</reference>
<feature type="compositionally biased region" description="Low complexity" evidence="1">
    <location>
        <begin position="162"/>
        <end position="192"/>
    </location>
</feature>
<gene>
    <name evidence="3" type="ORF">EI982_16105</name>
</gene>
<dbReference type="KEGG" id="hra:EI982_16105"/>
<dbReference type="Proteomes" id="UP000428325">
    <property type="component" value="Chromosome"/>
</dbReference>
<evidence type="ECO:0000256" key="1">
    <source>
        <dbReference type="SAM" id="MobiDB-lite"/>
    </source>
</evidence>
<dbReference type="GeneID" id="43371102"/>
<evidence type="ECO:0000313" key="4">
    <source>
        <dbReference type="Proteomes" id="UP000428325"/>
    </source>
</evidence>
<proteinExistence type="predicted"/>